<evidence type="ECO:0000256" key="1">
    <source>
        <dbReference type="SAM" id="MobiDB-lite"/>
    </source>
</evidence>
<organism evidence="4 5">
    <name type="scientific">Dyella lutea</name>
    <dbReference type="NCBI Taxonomy" id="2950441"/>
    <lineage>
        <taxon>Bacteria</taxon>
        <taxon>Pseudomonadati</taxon>
        <taxon>Pseudomonadota</taxon>
        <taxon>Gammaproteobacteria</taxon>
        <taxon>Lysobacterales</taxon>
        <taxon>Rhodanobacteraceae</taxon>
        <taxon>Dyella</taxon>
    </lineage>
</organism>
<evidence type="ECO:0000259" key="3">
    <source>
        <dbReference type="Pfam" id="PF13449"/>
    </source>
</evidence>
<sequence length="472" mass="50300">MPRRRALAFALLLTLPAWAHAAVRLLAIGQLDAHRRDLSTATAAPLENGVPGNLLGGLGSAIDHAGCGKFVALPDRGPNAVAFDPAIDNTSSYLDRIQTLDLALQPAPAGARLPFELHVSLQATTLLSSREPLVYGSGRGLGVGDGASATNRPGQRYFFTGRSDGYDPARPSSWPDDGRLDPESLRVSRDGRSVFVGEEYGPRIMRFDRRSGVREQVYALPAALAVAHPQPSGHAEDRANRSGRVGNHGIEGLALTPDGKVLYAALQGPLLQDGGKHGGYTRILRIELAGGAVQQFAYPLSRLDSGARKPHFTGISDILAIDGDSLLVDERDNSGLGNGTAARFKRVFRVDLAHARPLGDRHGQAALAAVALRKRPFLDVVAALGRGGVDAADIPAKLEGLSFGPDVRWHGRLLHTLYVSSDNDFRPDLRDRLHPGGIDNPNRFYVFGFTAADLPGFVQAVHPACAANPASR</sequence>
<feature type="chain" id="PRO_5046428099" evidence="2">
    <location>
        <begin position="22"/>
        <end position="472"/>
    </location>
</feature>
<dbReference type="EMBL" id="JAMZEK010000001">
    <property type="protein sequence ID" value="MCP1372851.1"/>
    <property type="molecule type" value="Genomic_DNA"/>
</dbReference>
<dbReference type="SUPFAM" id="SSF75011">
    <property type="entry name" value="3-carboxy-cis,cis-mucoante lactonizing enzyme"/>
    <property type="match status" value="1"/>
</dbReference>
<evidence type="ECO:0000256" key="2">
    <source>
        <dbReference type="SAM" id="SignalP"/>
    </source>
</evidence>
<dbReference type="InterPro" id="IPR027372">
    <property type="entry name" value="Phytase-like_dom"/>
</dbReference>
<dbReference type="Pfam" id="PF13449">
    <property type="entry name" value="Phytase-like"/>
    <property type="match status" value="1"/>
</dbReference>
<feature type="signal peptide" evidence="2">
    <location>
        <begin position="1"/>
        <end position="21"/>
    </location>
</feature>
<protein>
    <submittedName>
        <fullName evidence="4">Esterase-like activity of phytase family protein</fullName>
    </submittedName>
</protein>
<keyword evidence="5" id="KW-1185">Reference proteome</keyword>
<feature type="domain" description="Phytase-like" evidence="3">
    <location>
        <begin position="55"/>
        <end position="425"/>
    </location>
</feature>
<evidence type="ECO:0000313" key="4">
    <source>
        <dbReference type="EMBL" id="MCP1372851.1"/>
    </source>
</evidence>
<reference evidence="4 5" key="1">
    <citation type="submission" date="2022-06" db="EMBL/GenBank/DDBJ databases">
        <title>Dyella sp. Sa strain:Sa Genome sequencing.</title>
        <authorList>
            <person name="Park S."/>
        </authorList>
    </citation>
    <scope>NUCLEOTIDE SEQUENCE [LARGE SCALE GENOMIC DNA]</scope>
    <source>
        <strain evidence="4 5">Sa</strain>
    </source>
</reference>
<accession>A0ABT1F648</accession>
<feature type="region of interest" description="Disordered" evidence="1">
    <location>
        <begin position="159"/>
        <end position="184"/>
    </location>
</feature>
<dbReference type="PANTHER" id="PTHR37957">
    <property type="entry name" value="BLR7070 PROTEIN"/>
    <property type="match status" value="1"/>
</dbReference>
<proteinExistence type="predicted"/>
<keyword evidence="2" id="KW-0732">Signal</keyword>
<evidence type="ECO:0000313" key="5">
    <source>
        <dbReference type="Proteomes" id="UP001204615"/>
    </source>
</evidence>
<name>A0ABT1F648_9GAMM</name>
<dbReference type="RefSeq" id="WP_253564591.1">
    <property type="nucleotide sequence ID" value="NZ_JAMZEK010000001.1"/>
</dbReference>
<dbReference type="Proteomes" id="UP001204615">
    <property type="component" value="Unassembled WGS sequence"/>
</dbReference>
<dbReference type="PANTHER" id="PTHR37957:SF1">
    <property type="entry name" value="PHYTASE-LIKE DOMAIN-CONTAINING PROTEIN"/>
    <property type="match status" value="1"/>
</dbReference>
<comment type="caution">
    <text evidence="4">The sequence shown here is derived from an EMBL/GenBank/DDBJ whole genome shotgun (WGS) entry which is preliminary data.</text>
</comment>
<gene>
    <name evidence="4" type="ORF">NC595_02100</name>
</gene>